<dbReference type="AlphaFoldDB" id="A0A6A6WK97"/>
<dbReference type="SUPFAM" id="SSF51556">
    <property type="entry name" value="Metallo-dependent hydrolases"/>
    <property type="match status" value="1"/>
</dbReference>
<evidence type="ECO:0000256" key="4">
    <source>
        <dbReference type="ARBA" id="ARBA00022801"/>
    </source>
</evidence>
<organism evidence="9 10">
    <name type="scientific">Pseudovirgaria hyperparasitica</name>
    <dbReference type="NCBI Taxonomy" id="470096"/>
    <lineage>
        <taxon>Eukaryota</taxon>
        <taxon>Fungi</taxon>
        <taxon>Dikarya</taxon>
        <taxon>Ascomycota</taxon>
        <taxon>Pezizomycotina</taxon>
        <taxon>Dothideomycetes</taxon>
        <taxon>Dothideomycetes incertae sedis</taxon>
        <taxon>Acrospermales</taxon>
        <taxon>Acrospermaceae</taxon>
        <taxon>Pseudovirgaria</taxon>
    </lineage>
</organism>
<evidence type="ECO:0000313" key="10">
    <source>
        <dbReference type="Proteomes" id="UP000799437"/>
    </source>
</evidence>
<comment type="cofactor">
    <cofactor evidence="1">
        <name>Zn(2+)</name>
        <dbReference type="ChEBI" id="CHEBI:29105"/>
    </cofactor>
</comment>
<evidence type="ECO:0000256" key="3">
    <source>
        <dbReference type="ARBA" id="ARBA00022723"/>
    </source>
</evidence>
<protein>
    <submittedName>
        <fullName evidence="9">Metallo-dependent hydrolase</fullName>
    </submittedName>
</protein>
<dbReference type="GO" id="GO:0006154">
    <property type="term" value="P:adenosine catabolic process"/>
    <property type="evidence" value="ECO:0007669"/>
    <property type="project" value="TreeGrafter"/>
</dbReference>
<dbReference type="InterPro" id="IPR001365">
    <property type="entry name" value="A_deaminase_dom"/>
</dbReference>
<dbReference type="RefSeq" id="XP_033605051.1">
    <property type="nucleotide sequence ID" value="XM_033748642.1"/>
</dbReference>
<keyword evidence="10" id="KW-1185">Reference proteome</keyword>
<sequence>LHAHLTGSISRQCLYEIWQTRLSLDPNFTLQNPITAISGKVDYDLHTFFPLFSSYIYTLCSDRSSIEYSTKAVLDEFEADGVVYLELRTTPRAIPKENISKDDYVQLVLQCIKAHNSRPDCKMTSKLILSVDRRWNTVDAEEVVNLTQKYQSSGVVGIDLCGDPSKGDISLFRAPFCRAKDAGIPITLHFAEFDGTSTDKDLSELLSWGPSRLGHVVHVHDDFKRQIVSRQIGVELCLSCNVHAKMIVGSYPDHHFGWWRQHPNLVALGTDDVGIFCSPLSEEYALAARHFDLTVSDVKRLCEGAISQAFASDDEKQRLMLQLDSWFTDRGLA</sequence>
<feature type="domain" description="Adenosine deaminase" evidence="8">
    <location>
        <begin position="1"/>
        <end position="325"/>
    </location>
</feature>
<proteinExistence type="inferred from homology"/>
<dbReference type="PANTHER" id="PTHR11409:SF42">
    <property type="entry name" value="ADENOSINE DEAMINASE-LIKE PROTEIN"/>
    <property type="match status" value="1"/>
</dbReference>
<dbReference type="GO" id="GO:0046872">
    <property type="term" value="F:metal ion binding"/>
    <property type="evidence" value="ECO:0007669"/>
    <property type="project" value="UniProtKB-KW"/>
</dbReference>
<reference evidence="9" key="1">
    <citation type="journal article" date="2020" name="Stud. Mycol.">
        <title>101 Dothideomycetes genomes: a test case for predicting lifestyles and emergence of pathogens.</title>
        <authorList>
            <person name="Haridas S."/>
            <person name="Albert R."/>
            <person name="Binder M."/>
            <person name="Bloem J."/>
            <person name="Labutti K."/>
            <person name="Salamov A."/>
            <person name="Andreopoulos B."/>
            <person name="Baker S."/>
            <person name="Barry K."/>
            <person name="Bills G."/>
            <person name="Bluhm B."/>
            <person name="Cannon C."/>
            <person name="Castanera R."/>
            <person name="Culley D."/>
            <person name="Daum C."/>
            <person name="Ezra D."/>
            <person name="Gonzalez J."/>
            <person name="Henrissat B."/>
            <person name="Kuo A."/>
            <person name="Liang C."/>
            <person name="Lipzen A."/>
            <person name="Lutzoni F."/>
            <person name="Magnuson J."/>
            <person name="Mondo S."/>
            <person name="Nolan M."/>
            <person name="Ohm R."/>
            <person name="Pangilinan J."/>
            <person name="Park H.-J."/>
            <person name="Ramirez L."/>
            <person name="Alfaro M."/>
            <person name="Sun H."/>
            <person name="Tritt A."/>
            <person name="Yoshinaga Y."/>
            <person name="Zwiers L.-H."/>
            <person name="Turgeon B."/>
            <person name="Goodwin S."/>
            <person name="Spatafora J."/>
            <person name="Crous P."/>
            <person name="Grigoriev I."/>
        </authorList>
    </citation>
    <scope>NUCLEOTIDE SEQUENCE</scope>
    <source>
        <strain evidence="9">CBS 121739</strain>
    </source>
</reference>
<evidence type="ECO:0000256" key="7">
    <source>
        <dbReference type="ARBA" id="ARBA00048787"/>
    </source>
</evidence>
<keyword evidence="5" id="KW-0862">Zinc</keyword>
<name>A0A6A6WK97_9PEZI</name>
<comment type="similarity">
    <text evidence="2">Belongs to the metallo-dependent hydrolases superfamily. Adenosine and AMP deaminases family.</text>
</comment>
<keyword evidence="6" id="KW-0546">Nucleotide metabolism</keyword>
<evidence type="ECO:0000313" key="9">
    <source>
        <dbReference type="EMBL" id="KAF2762600.1"/>
    </source>
</evidence>
<evidence type="ECO:0000256" key="5">
    <source>
        <dbReference type="ARBA" id="ARBA00022833"/>
    </source>
</evidence>
<dbReference type="GO" id="GO:0009117">
    <property type="term" value="P:nucleotide metabolic process"/>
    <property type="evidence" value="ECO:0007669"/>
    <property type="project" value="UniProtKB-KW"/>
</dbReference>
<evidence type="ECO:0000259" key="8">
    <source>
        <dbReference type="Pfam" id="PF00962"/>
    </source>
</evidence>
<keyword evidence="4 9" id="KW-0378">Hydrolase</keyword>
<dbReference type="InterPro" id="IPR032466">
    <property type="entry name" value="Metal_Hydrolase"/>
</dbReference>
<evidence type="ECO:0000256" key="2">
    <source>
        <dbReference type="ARBA" id="ARBA00006676"/>
    </source>
</evidence>
<dbReference type="Pfam" id="PF00962">
    <property type="entry name" value="A_deaminase"/>
    <property type="match status" value="1"/>
</dbReference>
<dbReference type="GO" id="GO:0004000">
    <property type="term" value="F:adenosine deaminase activity"/>
    <property type="evidence" value="ECO:0007669"/>
    <property type="project" value="TreeGrafter"/>
</dbReference>
<feature type="non-terminal residue" evidence="9">
    <location>
        <position position="1"/>
    </location>
</feature>
<dbReference type="InterPro" id="IPR006330">
    <property type="entry name" value="Ado/ade_deaminase"/>
</dbReference>
<evidence type="ECO:0000256" key="1">
    <source>
        <dbReference type="ARBA" id="ARBA00001947"/>
    </source>
</evidence>
<dbReference type="OrthoDB" id="272271at2759"/>
<dbReference type="PANTHER" id="PTHR11409">
    <property type="entry name" value="ADENOSINE DEAMINASE"/>
    <property type="match status" value="1"/>
</dbReference>
<evidence type="ECO:0000256" key="6">
    <source>
        <dbReference type="ARBA" id="ARBA00023080"/>
    </source>
</evidence>
<keyword evidence="3" id="KW-0479">Metal-binding</keyword>
<dbReference type="Gene3D" id="3.20.20.140">
    <property type="entry name" value="Metal-dependent hydrolases"/>
    <property type="match status" value="1"/>
</dbReference>
<dbReference type="EMBL" id="ML996565">
    <property type="protein sequence ID" value="KAF2762600.1"/>
    <property type="molecule type" value="Genomic_DNA"/>
</dbReference>
<comment type="catalytic activity">
    <reaction evidence="7">
        <text>N(6)-methyl-AMP + H2O + H(+) = IMP + methylamine</text>
        <dbReference type="Rhea" id="RHEA:16001"/>
        <dbReference type="ChEBI" id="CHEBI:15377"/>
        <dbReference type="ChEBI" id="CHEBI:15378"/>
        <dbReference type="ChEBI" id="CHEBI:58053"/>
        <dbReference type="ChEBI" id="CHEBI:59338"/>
        <dbReference type="ChEBI" id="CHEBI:144842"/>
    </reaction>
    <physiologicalReaction direction="left-to-right" evidence="7">
        <dbReference type="Rhea" id="RHEA:16002"/>
    </physiologicalReaction>
</comment>
<dbReference type="GeneID" id="54489696"/>
<accession>A0A6A6WK97</accession>
<dbReference type="GO" id="GO:0046103">
    <property type="term" value="P:inosine biosynthetic process"/>
    <property type="evidence" value="ECO:0007669"/>
    <property type="project" value="TreeGrafter"/>
</dbReference>
<gene>
    <name evidence="9" type="ORF">EJ05DRAFT_516015</name>
</gene>
<dbReference type="Proteomes" id="UP000799437">
    <property type="component" value="Unassembled WGS sequence"/>
</dbReference>